<gene>
    <name evidence="2" type="ORF">BRADI_5g24910v3</name>
</gene>
<feature type="compositionally biased region" description="Basic and acidic residues" evidence="1">
    <location>
        <begin position="107"/>
        <end position="118"/>
    </location>
</feature>
<evidence type="ECO:0000256" key="1">
    <source>
        <dbReference type="SAM" id="MobiDB-lite"/>
    </source>
</evidence>
<evidence type="ECO:0000313" key="3">
    <source>
        <dbReference type="EnsemblPlants" id="KQJ85110"/>
    </source>
</evidence>
<dbReference type="AlphaFoldDB" id="A0A0Q3EBA0"/>
<reference evidence="2 3" key="1">
    <citation type="journal article" date="2010" name="Nature">
        <title>Genome sequencing and analysis of the model grass Brachypodium distachyon.</title>
        <authorList>
            <consortium name="International Brachypodium Initiative"/>
        </authorList>
    </citation>
    <scope>NUCLEOTIDE SEQUENCE [LARGE SCALE GENOMIC DNA]</scope>
    <source>
        <strain evidence="2 3">Bd21</strain>
    </source>
</reference>
<feature type="compositionally biased region" description="Gly residues" evidence="1">
    <location>
        <begin position="95"/>
        <end position="104"/>
    </location>
</feature>
<keyword evidence="4" id="KW-1185">Reference proteome</keyword>
<feature type="region of interest" description="Disordered" evidence="1">
    <location>
        <begin position="92"/>
        <end position="118"/>
    </location>
</feature>
<name>A0A0Q3EBA0_BRADI</name>
<organism evidence="2">
    <name type="scientific">Brachypodium distachyon</name>
    <name type="common">Purple false brome</name>
    <name type="synonym">Trachynia distachya</name>
    <dbReference type="NCBI Taxonomy" id="15368"/>
    <lineage>
        <taxon>Eukaryota</taxon>
        <taxon>Viridiplantae</taxon>
        <taxon>Streptophyta</taxon>
        <taxon>Embryophyta</taxon>
        <taxon>Tracheophyta</taxon>
        <taxon>Spermatophyta</taxon>
        <taxon>Magnoliopsida</taxon>
        <taxon>Liliopsida</taxon>
        <taxon>Poales</taxon>
        <taxon>Poaceae</taxon>
        <taxon>BOP clade</taxon>
        <taxon>Pooideae</taxon>
        <taxon>Stipodae</taxon>
        <taxon>Brachypodieae</taxon>
        <taxon>Brachypodium</taxon>
    </lineage>
</organism>
<dbReference type="OrthoDB" id="736038at2759"/>
<dbReference type="EMBL" id="CM000884">
    <property type="protein sequence ID" value="KQJ85110.1"/>
    <property type="molecule type" value="Genomic_DNA"/>
</dbReference>
<reference evidence="3" key="3">
    <citation type="submission" date="2018-08" db="UniProtKB">
        <authorList>
            <consortium name="EnsemblPlants"/>
        </authorList>
    </citation>
    <scope>IDENTIFICATION</scope>
    <source>
        <strain evidence="3">cv. Bd21</strain>
    </source>
</reference>
<proteinExistence type="predicted"/>
<dbReference type="ExpressionAtlas" id="A0A0Q3EBA0">
    <property type="expression patterns" value="baseline and differential"/>
</dbReference>
<evidence type="ECO:0000313" key="4">
    <source>
        <dbReference type="Proteomes" id="UP000008810"/>
    </source>
</evidence>
<sequence>MFFLIPPSVTGKLPYHPKRKALPSSALLPRAARNLPGPLQLAPMVTRWNQKSPGLKILWIWTLGTAGIMIANVVRTRVNDMEMILRDEDEAAAAAGGGSGGGTSGERVMRDDELSRVG</sequence>
<dbReference type="InParanoid" id="A0A0Q3EBA0"/>
<dbReference type="Gramene" id="KQJ85110">
    <property type="protein sequence ID" value="KQJ85110"/>
    <property type="gene ID" value="BRADI_5g24910v3"/>
</dbReference>
<accession>A0A0Q3EBA0</accession>
<dbReference type="EnsemblPlants" id="KQJ85110">
    <property type="protein sequence ID" value="KQJ85110"/>
    <property type="gene ID" value="BRADI_5g24910v3"/>
</dbReference>
<reference evidence="2" key="2">
    <citation type="submission" date="2017-06" db="EMBL/GenBank/DDBJ databases">
        <title>WGS assembly of Brachypodium distachyon.</title>
        <authorList>
            <consortium name="The International Brachypodium Initiative"/>
            <person name="Lucas S."/>
            <person name="Harmon-Smith M."/>
            <person name="Lail K."/>
            <person name="Tice H."/>
            <person name="Grimwood J."/>
            <person name="Bruce D."/>
            <person name="Barry K."/>
            <person name="Shu S."/>
            <person name="Lindquist E."/>
            <person name="Wang M."/>
            <person name="Pitluck S."/>
            <person name="Vogel J.P."/>
            <person name="Garvin D.F."/>
            <person name="Mockler T.C."/>
            <person name="Schmutz J."/>
            <person name="Rokhsar D."/>
            <person name="Bevan M.W."/>
        </authorList>
    </citation>
    <scope>NUCLEOTIDE SEQUENCE</scope>
    <source>
        <strain evidence="2">Bd21</strain>
    </source>
</reference>
<protein>
    <submittedName>
        <fullName evidence="2 3">Uncharacterized protein</fullName>
    </submittedName>
</protein>
<dbReference type="Proteomes" id="UP000008810">
    <property type="component" value="Chromosome 5"/>
</dbReference>
<evidence type="ECO:0000313" key="2">
    <source>
        <dbReference type="EMBL" id="KQJ85110.1"/>
    </source>
</evidence>